<sequence length="85" mass="10180">MLIIFVKKSITYLLSSIIKISYSKFFLSENTVIFSLIPNVILFYNLNTIKLIFKLESFEISKQYPFRYPKKAKDKIRVILRIFYS</sequence>
<evidence type="ECO:0000313" key="1">
    <source>
        <dbReference type="EMBL" id="KKN41141.1"/>
    </source>
</evidence>
<organism evidence="1">
    <name type="scientific">marine sediment metagenome</name>
    <dbReference type="NCBI Taxonomy" id="412755"/>
    <lineage>
        <taxon>unclassified sequences</taxon>
        <taxon>metagenomes</taxon>
        <taxon>ecological metagenomes</taxon>
    </lineage>
</organism>
<comment type="caution">
    <text evidence="1">The sequence shown here is derived from an EMBL/GenBank/DDBJ whole genome shotgun (WGS) entry which is preliminary data.</text>
</comment>
<dbReference type="AlphaFoldDB" id="A0A0F9SW56"/>
<dbReference type="EMBL" id="LAZR01001666">
    <property type="protein sequence ID" value="KKN41141.1"/>
    <property type="molecule type" value="Genomic_DNA"/>
</dbReference>
<reference evidence="1" key="1">
    <citation type="journal article" date="2015" name="Nature">
        <title>Complex archaea that bridge the gap between prokaryotes and eukaryotes.</title>
        <authorList>
            <person name="Spang A."/>
            <person name="Saw J.H."/>
            <person name="Jorgensen S.L."/>
            <person name="Zaremba-Niedzwiedzka K."/>
            <person name="Martijn J."/>
            <person name="Lind A.E."/>
            <person name="van Eijk R."/>
            <person name="Schleper C."/>
            <person name="Guy L."/>
            <person name="Ettema T.J."/>
        </authorList>
    </citation>
    <scope>NUCLEOTIDE SEQUENCE</scope>
</reference>
<accession>A0A0F9SW56</accession>
<proteinExistence type="predicted"/>
<name>A0A0F9SW56_9ZZZZ</name>
<protein>
    <submittedName>
        <fullName evidence="1">Uncharacterized protein</fullName>
    </submittedName>
</protein>
<gene>
    <name evidence="1" type="ORF">LCGC14_0726230</name>
</gene>